<dbReference type="Proteomes" id="UP000186817">
    <property type="component" value="Unassembled WGS sequence"/>
</dbReference>
<comment type="caution">
    <text evidence="1">The sequence shown here is derived from an EMBL/GenBank/DDBJ whole genome shotgun (WGS) entry which is preliminary data.</text>
</comment>
<name>A0A1Q9E459_SYMMI</name>
<proteinExistence type="predicted"/>
<protein>
    <submittedName>
        <fullName evidence="1">Uncharacterized protein</fullName>
    </submittedName>
</protein>
<accession>A0A1Q9E459</accession>
<organism evidence="1 2">
    <name type="scientific">Symbiodinium microadriaticum</name>
    <name type="common">Dinoflagellate</name>
    <name type="synonym">Zooxanthella microadriatica</name>
    <dbReference type="NCBI Taxonomy" id="2951"/>
    <lineage>
        <taxon>Eukaryota</taxon>
        <taxon>Sar</taxon>
        <taxon>Alveolata</taxon>
        <taxon>Dinophyceae</taxon>
        <taxon>Suessiales</taxon>
        <taxon>Symbiodiniaceae</taxon>
        <taxon>Symbiodinium</taxon>
    </lineage>
</organism>
<dbReference type="EMBL" id="LSRX01000270">
    <property type="protein sequence ID" value="OLQ02201.1"/>
    <property type="molecule type" value="Genomic_DNA"/>
</dbReference>
<dbReference type="AlphaFoldDB" id="A0A1Q9E459"/>
<evidence type="ECO:0000313" key="2">
    <source>
        <dbReference type="Proteomes" id="UP000186817"/>
    </source>
</evidence>
<gene>
    <name evidence="1" type="ORF">AK812_SmicGene14953</name>
</gene>
<sequence length="107" mass="11509">MEELIAKMTFIADIAFVGVMTWASPFIALPTGQMSPDFGSSRYTVQLIRYDPGQATLASCAAGSTPYTSLGARARQETFKGLTLYSLFAVTDDLCFEKPPAPQECAG</sequence>
<dbReference type="OrthoDB" id="407548at2759"/>
<keyword evidence="2" id="KW-1185">Reference proteome</keyword>
<reference evidence="1 2" key="1">
    <citation type="submission" date="2016-02" db="EMBL/GenBank/DDBJ databases">
        <title>Genome analysis of coral dinoflagellate symbionts highlights evolutionary adaptations to a symbiotic lifestyle.</title>
        <authorList>
            <person name="Aranda M."/>
            <person name="Li Y."/>
            <person name="Liew Y.J."/>
            <person name="Baumgarten S."/>
            <person name="Simakov O."/>
            <person name="Wilson M."/>
            <person name="Piel J."/>
            <person name="Ashoor H."/>
            <person name="Bougouffa S."/>
            <person name="Bajic V.B."/>
            <person name="Ryu T."/>
            <person name="Ravasi T."/>
            <person name="Bayer T."/>
            <person name="Micklem G."/>
            <person name="Kim H."/>
            <person name="Bhak J."/>
            <person name="Lajeunesse T.C."/>
            <person name="Voolstra C.R."/>
        </authorList>
    </citation>
    <scope>NUCLEOTIDE SEQUENCE [LARGE SCALE GENOMIC DNA]</scope>
    <source>
        <strain evidence="1 2">CCMP2467</strain>
    </source>
</reference>
<evidence type="ECO:0000313" key="1">
    <source>
        <dbReference type="EMBL" id="OLQ02201.1"/>
    </source>
</evidence>